<proteinExistence type="predicted"/>
<accession>A0ABZ3H569</accession>
<protein>
    <submittedName>
        <fullName evidence="1">Uncharacterized protein</fullName>
    </submittedName>
</protein>
<name>A0ABZ3H569_GEOAI</name>
<evidence type="ECO:0000313" key="1">
    <source>
        <dbReference type="EMBL" id="XAT64386.1"/>
    </source>
</evidence>
<gene>
    <name evidence="1" type="ORF">LPQ35_03175</name>
</gene>
<dbReference type="GeneID" id="90448654"/>
<sequence length="93" mass="11044">MRLKASIDDFRKWLEERGYRQRLGDSGLNAYLESGFPALFFSNSQLLYAFIYSNLGFESERVNERIRFELARRINAIFLEKDYMEIEFSEPAS</sequence>
<reference evidence="1 2" key="1">
    <citation type="submission" date="2021-11" db="EMBL/GenBank/DDBJ databases">
        <title>Whole genome of Geoglobus acetivorans.</title>
        <authorList>
            <person name="Liu D."/>
        </authorList>
    </citation>
    <scope>NUCLEOTIDE SEQUENCE [LARGE SCALE GENOMIC DNA]</scope>
    <source>
        <strain evidence="1 2">SBH6</strain>
    </source>
</reference>
<evidence type="ECO:0000313" key="2">
    <source>
        <dbReference type="Proteomes" id="UP001492541"/>
    </source>
</evidence>
<dbReference type="RefSeq" id="WP_193805989.1">
    <property type="nucleotide sequence ID" value="NZ_CP087714.1"/>
</dbReference>
<keyword evidence="2" id="KW-1185">Reference proteome</keyword>
<dbReference type="EMBL" id="CP087714">
    <property type="protein sequence ID" value="XAT64386.1"/>
    <property type="molecule type" value="Genomic_DNA"/>
</dbReference>
<organism evidence="1 2">
    <name type="scientific">Geoglobus acetivorans</name>
    <dbReference type="NCBI Taxonomy" id="565033"/>
    <lineage>
        <taxon>Archaea</taxon>
        <taxon>Methanobacteriati</taxon>
        <taxon>Methanobacteriota</taxon>
        <taxon>Archaeoglobi</taxon>
        <taxon>Archaeoglobales</taxon>
        <taxon>Archaeoglobaceae</taxon>
        <taxon>Geoglobus</taxon>
    </lineage>
</organism>
<dbReference type="Proteomes" id="UP001492541">
    <property type="component" value="Chromosome"/>
</dbReference>